<dbReference type="AlphaFoldDB" id="A0A5C6JZH0"/>
<evidence type="ECO:0000256" key="2">
    <source>
        <dbReference type="ARBA" id="ARBA00023002"/>
    </source>
</evidence>
<comment type="caution">
    <text evidence="5">The sequence shown here is derived from an EMBL/GenBank/DDBJ whole genome shotgun (WGS) entry which is preliminary data.</text>
</comment>
<evidence type="ECO:0000259" key="4">
    <source>
        <dbReference type="Pfam" id="PF01370"/>
    </source>
</evidence>
<name>A0A5C6JZH0_9ACTN</name>
<dbReference type="Pfam" id="PF01370">
    <property type="entry name" value="Epimerase"/>
    <property type="match status" value="1"/>
</dbReference>
<evidence type="ECO:0000256" key="3">
    <source>
        <dbReference type="ARBA" id="ARBA00023027"/>
    </source>
</evidence>
<dbReference type="EMBL" id="VOGW01000040">
    <property type="protein sequence ID" value="TWV55651.1"/>
    <property type="molecule type" value="Genomic_DNA"/>
</dbReference>
<dbReference type="Gene3D" id="3.40.50.720">
    <property type="entry name" value="NAD(P)-binding Rossmann-like Domain"/>
    <property type="match status" value="1"/>
</dbReference>
<sequence length="266" mass="28715">MTQRIVITGAAGGVGTLLRPRLARQGRTLRLLDVAPVPEPAEGEDVECVRLSVTDLPGMREALAGADAVIHLGGLSVEGPWEQILDININGTRTVLEAARRAGVPRVIVASSSHAVGFHPRGEGEAPDYLFPRPDTYYGVSKVAAEALGSLYHDRYGLDVICVRIGGCFEKPIATRQLATWLSPDDCARLMEALIAAPSPGFRVVWGVSDNARRWFSLDEARALGYEPEDDAERFAGELEGRHDPLDEIYLGGAFCSPELDADPDD</sequence>
<dbReference type="Proteomes" id="UP000320481">
    <property type="component" value="Unassembled WGS sequence"/>
</dbReference>
<dbReference type="SUPFAM" id="SSF51735">
    <property type="entry name" value="NAD(P)-binding Rossmann-fold domains"/>
    <property type="match status" value="1"/>
</dbReference>
<protein>
    <submittedName>
        <fullName evidence="5">NAD(P)-dependent oxidoreductase</fullName>
    </submittedName>
</protein>
<keyword evidence="3" id="KW-0520">NAD</keyword>
<keyword evidence="2" id="KW-0560">Oxidoreductase</keyword>
<proteinExistence type="inferred from homology"/>
<evidence type="ECO:0000313" key="6">
    <source>
        <dbReference type="Proteomes" id="UP000320481"/>
    </source>
</evidence>
<dbReference type="InterPro" id="IPR036291">
    <property type="entry name" value="NAD(P)-bd_dom_sf"/>
</dbReference>
<comment type="similarity">
    <text evidence="1">Belongs to the NAD(P)-dependent epimerase/dehydratase family.</text>
</comment>
<feature type="domain" description="NAD-dependent epimerase/dehydratase" evidence="4">
    <location>
        <begin position="5"/>
        <end position="165"/>
    </location>
</feature>
<dbReference type="CDD" id="cd08946">
    <property type="entry name" value="SDR_e"/>
    <property type="match status" value="1"/>
</dbReference>
<gene>
    <name evidence="5" type="ORF">FRZ03_06710</name>
</gene>
<accession>A0A5C6JZH0</accession>
<reference evidence="5" key="1">
    <citation type="journal article" date="2019" name="Microbiol. Resour. Announc.">
        <title>Draft Genomic Sequences of Streptomyces misionensis and Streptomyces albidoflavus, bacteria applied for phytopathogen biocontrol.</title>
        <authorList>
            <person name="Pylro V."/>
            <person name="Dias A."/>
            <person name="Andreote F."/>
            <person name="Varani A."/>
            <person name="Andreote C."/>
            <person name="Bernardo E."/>
            <person name="Martins T."/>
        </authorList>
    </citation>
    <scope>NUCLEOTIDE SEQUENCE [LARGE SCALE GENOMIC DNA]</scope>
    <source>
        <strain evidence="5">66</strain>
    </source>
</reference>
<organism evidence="5 6">
    <name type="scientific">Streptomyces misionensis</name>
    <dbReference type="NCBI Taxonomy" id="67331"/>
    <lineage>
        <taxon>Bacteria</taxon>
        <taxon>Bacillati</taxon>
        <taxon>Actinomycetota</taxon>
        <taxon>Actinomycetes</taxon>
        <taxon>Kitasatosporales</taxon>
        <taxon>Streptomycetaceae</taxon>
        <taxon>Streptomyces</taxon>
    </lineage>
</organism>
<dbReference type="GO" id="GO:0016491">
    <property type="term" value="F:oxidoreductase activity"/>
    <property type="evidence" value="ECO:0007669"/>
    <property type="project" value="UniProtKB-KW"/>
</dbReference>
<keyword evidence="6" id="KW-1185">Reference proteome</keyword>
<dbReference type="PANTHER" id="PTHR43103:SF5">
    <property type="entry name" value="4-EPIMERASE, PUTATIVE (AFU_ORTHOLOGUE AFUA_7G00360)-RELATED"/>
    <property type="match status" value="1"/>
</dbReference>
<dbReference type="InterPro" id="IPR001509">
    <property type="entry name" value="Epimerase_deHydtase"/>
</dbReference>
<evidence type="ECO:0000256" key="1">
    <source>
        <dbReference type="ARBA" id="ARBA00007637"/>
    </source>
</evidence>
<evidence type="ECO:0000313" key="5">
    <source>
        <dbReference type="EMBL" id="TWV55651.1"/>
    </source>
</evidence>
<dbReference type="PANTHER" id="PTHR43103">
    <property type="entry name" value="NUCLEOSIDE-DIPHOSPHATE-SUGAR EPIMERASE"/>
    <property type="match status" value="1"/>
</dbReference>